<dbReference type="InterPro" id="IPR013783">
    <property type="entry name" value="Ig-like_fold"/>
</dbReference>
<feature type="domain" description="PLAC" evidence="9">
    <location>
        <begin position="993"/>
        <end position="1030"/>
    </location>
</feature>
<dbReference type="AlphaFoldDB" id="A0A9D4KCK3"/>
<dbReference type="Gene3D" id="2.20.100.10">
    <property type="entry name" value="Thrombospondin type-1 (TSP1) repeat"/>
    <property type="match status" value="9"/>
</dbReference>
<feature type="signal peptide" evidence="7">
    <location>
        <begin position="1"/>
        <end position="20"/>
    </location>
</feature>
<evidence type="ECO:0000256" key="2">
    <source>
        <dbReference type="ARBA" id="ARBA00022525"/>
    </source>
</evidence>
<keyword evidence="2" id="KW-0964">Secreted</keyword>
<dbReference type="Pfam" id="PF19236">
    <property type="entry name" value="ADAMTS_CR_3"/>
    <property type="match status" value="1"/>
</dbReference>
<feature type="chain" id="PRO_5038954147" description="ADAMTS-like protein 3" evidence="7">
    <location>
        <begin position="21"/>
        <end position="1034"/>
    </location>
</feature>
<dbReference type="PROSITE" id="PS50092">
    <property type="entry name" value="TSP1"/>
    <property type="match status" value="10"/>
</dbReference>
<dbReference type="SMART" id="SM00408">
    <property type="entry name" value="IGc2"/>
    <property type="match status" value="1"/>
</dbReference>
<evidence type="ECO:0000256" key="1">
    <source>
        <dbReference type="ARBA" id="ARBA00004613"/>
    </source>
</evidence>
<gene>
    <name evidence="10" type="ORF">DPMN_110290</name>
</gene>
<keyword evidence="4" id="KW-0677">Repeat</keyword>
<keyword evidence="11" id="KW-1185">Reference proteome</keyword>
<accession>A0A9D4KCK3</accession>
<evidence type="ECO:0000256" key="5">
    <source>
        <dbReference type="ARBA" id="ARBA00023157"/>
    </source>
</evidence>
<dbReference type="PANTHER" id="PTHR13723:SF281">
    <property type="entry name" value="PAPILIN"/>
    <property type="match status" value="1"/>
</dbReference>
<evidence type="ECO:0008006" key="12">
    <source>
        <dbReference type="Google" id="ProtNLM"/>
    </source>
</evidence>
<dbReference type="InterPro" id="IPR000884">
    <property type="entry name" value="TSP1_rpt"/>
</dbReference>
<dbReference type="SUPFAM" id="SSF82895">
    <property type="entry name" value="TSP-1 type 1 repeat"/>
    <property type="match status" value="9"/>
</dbReference>
<dbReference type="Gene3D" id="2.60.40.10">
    <property type="entry name" value="Immunoglobulins"/>
    <property type="match status" value="1"/>
</dbReference>
<dbReference type="PRINTS" id="PR01857">
    <property type="entry name" value="ADAMTSFAMILY"/>
</dbReference>
<organism evidence="10 11">
    <name type="scientific">Dreissena polymorpha</name>
    <name type="common">Zebra mussel</name>
    <name type="synonym">Mytilus polymorpha</name>
    <dbReference type="NCBI Taxonomy" id="45954"/>
    <lineage>
        <taxon>Eukaryota</taxon>
        <taxon>Metazoa</taxon>
        <taxon>Spiralia</taxon>
        <taxon>Lophotrochozoa</taxon>
        <taxon>Mollusca</taxon>
        <taxon>Bivalvia</taxon>
        <taxon>Autobranchia</taxon>
        <taxon>Heteroconchia</taxon>
        <taxon>Euheterodonta</taxon>
        <taxon>Imparidentia</taxon>
        <taxon>Neoheterodontei</taxon>
        <taxon>Myida</taxon>
        <taxon>Dreissenoidea</taxon>
        <taxon>Dreissenidae</taxon>
        <taxon>Dreissena</taxon>
    </lineage>
</organism>
<dbReference type="FunFam" id="2.20.100.10:FF:000005">
    <property type="entry name" value="ADAM metallopeptidase with thrombospondin type 1 motif 9"/>
    <property type="match status" value="1"/>
</dbReference>
<proteinExistence type="predicted"/>
<dbReference type="GO" id="GO:0004222">
    <property type="term" value="F:metalloendopeptidase activity"/>
    <property type="evidence" value="ECO:0007669"/>
    <property type="project" value="TreeGrafter"/>
</dbReference>
<dbReference type="OrthoDB" id="5948003at2759"/>
<comment type="caution">
    <text evidence="10">The sequence shown here is derived from an EMBL/GenBank/DDBJ whole genome shotgun (WGS) entry which is preliminary data.</text>
</comment>
<feature type="domain" description="Ig-like" evidence="8">
    <location>
        <begin position="652"/>
        <end position="751"/>
    </location>
</feature>
<dbReference type="GO" id="GO:0030198">
    <property type="term" value="P:extracellular matrix organization"/>
    <property type="evidence" value="ECO:0007669"/>
    <property type="project" value="InterPro"/>
</dbReference>
<protein>
    <recommendedName>
        <fullName evidence="12">ADAMTS-like protein 3</fullName>
    </recommendedName>
</protein>
<feature type="disulfide bond" evidence="6">
    <location>
        <begin position="35"/>
        <end position="68"/>
    </location>
</feature>
<evidence type="ECO:0000259" key="9">
    <source>
        <dbReference type="PROSITE" id="PS50900"/>
    </source>
</evidence>
<evidence type="ECO:0000313" key="10">
    <source>
        <dbReference type="EMBL" id="KAH3836914.1"/>
    </source>
</evidence>
<dbReference type="Pfam" id="PF19030">
    <property type="entry name" value="TSP1_ADAMTS"/>
    <property type="match status" value="9"/>
</dbReference>
<dbReference type="InterPro" id="IPR036383">
    <property type="entry name" value="TSP1_rpt_sf"/>
</dbReference>
<dbReference type="InterPro" id="IPR036179">
    <property type="entry name" value="Ig-like_dom_sf"/>
</dbReference>
<comment type="subcellular location">
    <subcellularLocation>
        <location evidence="1">Secreted</location>
    </subcellularLocation>
</comment>
<dbReference type="InterPro" id="IPR050439">
    <property type="entry name" value="ADAMTS_ADAMTS-like"/>
</dbReference>
<reference evidence="10" key="2">
    <citation type="submission" date="2020-11" db="EMBL/GenBank/DDBJ databases">
        <authorList>
            <person name="McCartney M.A."/>
            <person name="Auch B."/>
            <person name="Kono T."/>
            <person name="Mallez S."/>
            <person name="Becker A."/>
            <person name="Gohl D.M."/>
            <person name="Silverstein K.A.T."/>
            <person name="Koren S."/>
            <person name="Bechman K.B."/>
            <person name="Herman A."/>
            <person name="Abrahante J.E."/>
            <person name="Garbe J."/>
        </authorList>
    </citation>
    <scope>NUCLEOTIDE SEQUENCE</scope>
    <source>
        <strain evidence="10">Duluth1</strain>
        <tissue evidence="10">Whole animal</tissue>
    </source>
</reference>
<dbReference type="EMBL" id="JAIWYP010000004">
    <property type="protein sequence ID" value="KAH3836914.1"/>
    <property type="molecule type" value="Genomic_DNA"/>
</dbReference>
<feature type="disulfide bond" evidence="6">
    <location>
        <begin position="31"/>
        <end position="63"/>
    </location>
</feature>
<evidence type="ECO:0000259" key="8">
    <source>
        <dbReference type="PROSITE" id="PS50835"/>
    </source>
</evidence>
<keyword evidence="3 7" id="KW-0732">Signal</keyword>
<evidence type="ECO:0000313" key="11">
    <source>
        <dbReference type="Proteomes" id="UP000828390"/>
    </source>
</evidence>
<dbReference type="InterPro" id="IPR013273">
    <property type="entry name" value="ADAMTS/ADAMTS-like"/>
</dbReference>
<feature type="disulfide bond" evidence="6">
    <location>
        <begin position="46"/>
        <end position="53"/>
    </location>
</feature>
<dbReference type="InterPro" id="IPR003598">
    <property type="entry name" value="Ig_sub2"/>
</dbReference>
<evidence type="ECO:0000256" key="4">
    <source>
        <dbReference type="ARBA" id="ARBA00022737"/>
    </source>
</evidence>
<keyword evidence="5 6" id="KW-1015">Disulfide bond</keyword>
<dbReference type="PANTHER" id="PTHR13723">
    <property type="entry name" value="ADAMTS A DISINTEGRIN AND METALLOPROTEASE WITH THROMBOSPONDIN MOTIFS PROTEASE"/>
    <property type="match status" value="1"/>
</dbReference>
<dbReference type="PROSITE" id="PS50835">
    <property type="entry name" value="IG_LIKE"/>
    <property type="match status" value="1"/>
</dbReference>
<dbReference type="Proteomes" id="UP000828390">
    <property type="component" value="Unassembled WGS sequence"/>
</dbReference>
<dbReference type="Pfam" id="PF00090">
    <property type="entry name" value="TSP_1"/>
    <property type="match status" value="1"/>
</dbReference>
<sequence length="1034" mass="115299">MNGIFGIFLIILALALSTSAEWSEWGLYGECSRPCGGGLSNRTRTCLGDSNTCDGTNIRFKTCNKQDCMNGEARTLRELQCQSYNNVSLKENLFHWRPHYDSRNPCALYCETVETGFVLKMQQHAMNGTSCGDRGSGVCIYGTCKAVGCDDIVGSKREVDRCGVCGGDGESCDQSLPRDHIRRHAHPTGIAEIARWDVRWGACSKSCGDGVQSSSVVCWSRSNNSEVLETYCGHMPKPVTPPTRPCANNVSCYFRWHAFKWGSCSRTCGEGLRYRRVMCLKQQTSGKPKHVPDRKCADVKPSMNAQCNMGDCPEWLTGPWSPCSVSCGFGEQKRKVVCRAKSVDSCESAHKPETEQKCYAGKSCEGYDIEEREGEGTFIQKDDSSVTKHDFFDDERLQELFVFAEFKVTEWGACSVTCGVGYQHRNVTCHKGDNPVPVTECKGQEQPHIKRECHNKACLSDVTTATSLMWKHGPFKPCSQTCGGGTQSSLVDCVDQRTNRTVLDLLCGEQLKPPPDTRSCNRIECPPEWKVSEYGDCSVPCGGGKQSREVDCVLTTSYGGLKAVPAYRCPDPVPLSERSCNLQFCQAEWGTGNWGECSVTCGLGVEQRSVFCFKVFKDGLHVNVSDVECLGLRPPTLRQCHFGECYQLQQLPLIQEQKGTFIQIKRTKRIQLFVGETAILLPNQAVKIQCPVKNFQRRLIFWTKNRRLIPLVGRVRVSSNGALRITRANPQTDAGIYTCSAGTLHGQITVTFQSKAEANAQAKEILNNILIENFNESFINRPQSDSTFKMRNTEFFKVNSINEDSGYDYSSFTMTNWSECSAKCGWGTQTRVVTCNHVTDKFIRLLPEEECLKMGLSRPTSSRKCVIEEECPSWVVTGWSECSVDNCRKDGFALHRRSVNCQFKNGSDVDDVKCLKGGAGVRPDNKELCKNIDCKAVWKTSEWSECSPECGTEGMKHRTLMCVWGTTGTPAQFICDGKPRPSVSKSCKLQPCSSYVCKDRSSLCEKFVRLNMCRYVAFRRKCCASCKNSNVSWS</sequence>
<dbReference type="InterPro" id="IPR010909">
    <property type="entry name" value="PLAC"/>
</dbReference>
<dbReference type="GO" id="GO:0031012">
    <property type="term" value="C:extracellular matrix"/>
    <property type="evidence" value="ECO:0007669"/>
    <property type="project" value="TreeGrafter"/>
</dbReference>
<dbReference type="SMART" id="SM00209">
    <property type="entry name" value="TSP1"/>
    <property type="match status" value="11"/>
</dbReference>
<name>A0A9D4KCK3_DREPO</name>
<dbReference type="PROSITE" id="PS50900">
    <property type="entry name" value="PLAC"/>
    <property type="match status" value="1"/>
</dbReference>
<evidence type="ECO:0000256" key="3">
    <source>
        <dbReference type="ARBA" id="ARBA00022729"/>
    </source>
</evidence>
<dbReference type="InterPro" id="IPR007110">
    <property type="entry name" value="Ig-like_dom"/>
</dbReference>
<dbReference type="InterPro" id="IPR045371">
    <property type="entry name" value="ADAMTS_CR_3"/>
</dbReference>
<evidence type="ECO:0000256" key="6">
    <source>
        <dbReference type="PIRSR" id="PIRSR613273-3"/>
    </source>
</evidence>
<reference evidence="10" key="1">
    <citation type="journal article" date="2019" name="bioRxiv">
        <title>The Genome of the Zebra Mussel, Dreissena polymorpha: A Resource for Invasive Species Research.</title>
        <authorList>
            <person name="McCartney M.A."/>
            <person name="Auch B."/>
            <person name="Kono T."/>
            <person name="Mallez S."/>
            <person name="Zhang Y."/>
            <person name="Obille A."/>
            <person name="Becker A."/>
            <person name="Abrahante J.E."/>
            <person name="Garbe J."/>
            <person name="Badalamenti J.P."/>
            <person name="Herman A."/>
            <person name="Mangelson H."/>
            <person name="Liachko I."/>
            <person name="Sullivan S."/>
            <person name="Sone E.D."/>
            <person name="Koren S."/>
            <person name="Silverstein K.A.T."/>
            <person name="Beckman K.B."/>
            <person name="Gohl D.M."/>
        </authorList>
    </citation>
    <scope>NUCLEOTIDE SEQUENCE</scope>
    <source>
        <strain evidence="10">Duluth1</strain>
        <tissue evidence="10">Whole animal</tissue>
    </source>
</reference>
<dbReference type="GO" id="GO:0005576">
    <property type="term" value="C:extracellular region"/>
    <property type="evidence" value="ECO:0007669"/>
    <property type="project" value="UniProtKB-SubCell"/>
</dbReference>
<dbReference type="SUPFAM" id="SSF48726">
    <property type="entry name" value="Immunoglobulin"/>
    <property type="match status" value="1"/>
</dbReference>
<evidence type="ECO:0000256" key="7">
    <source>
        <dbReference type="SAM" id="SignalP"/>
    </source>
</evidence>
<dbReference type="GO" id="GO:0006508">
    <property type="term" value="P:proteolysis"/>
    <property type="evidence" value="ECO:0007669"/>
    <property type="project" value="TreeGrafter"/>
</dbReference>